<dbReference type="AlphaFoldDB" id="A0A4S3PN92"/>
<proteinExistence type="predicted"/>
<sequence length="278" mass="32393">MVLNFTLLSKLDRLEEQVRFISDSQQDISFRIDDQASQVYTALEEFKNEQSWMSRVSMEIDNKRLNKGEVNANFTWQVKELQRDAKVEFHYSFGENEEFTSVSAKELQNGLFQVKVPFTFEKEPLWQVGLITSDSYHSEETSEKEAIDNSQDVINFYVTVSYGDLVKSSEIQQESLGDLKSSYYGVIQTDVHVFNSKLDVTLINYLMDGESKYVEKATLLKYKGTTLIGEEELQRVKENSPDAAERFFHLNQVDKYENIRLVMKVEYNNGDTFEKEIY</sequence>
<dbReference type="RefSeq" id="WP_161974929.1">
    <property type="nucleotide sequence ID" value="NZ_SLUB01000041.1"/>
</dbReference>
<dbReference type="EMBL" id="SLUB01000041">
    <property type="protein sequence ID" value="THE10704.1"/>
    <property type="molecule type" value="Genomic_DNA"/>
</dbReference>
<evidence type="ECO:0000313" key="1">
    <source>
        <dbReference type="EMBL" id="THE10704.1"/>
    </source>
</evidence>
<reference evidence="1 2" key="1">
    <citation type="journal article" date="2019" name="Indoor Air">
        <title>Impacts of indoor surface finishes on bacterial viability.</title>
        <authorList>
            <person name="Hu J."/>
            <person name="Maamar S.B."/>
            <person name="Glawe A.J."/>
            <person name="Gottel N."/>
            <person name="Gilbert J.A."/>
            <person name="Hartmann E.M."/>
        </authorList>
    </citation>
    <scope>NUCLEOTIDE SEQUENCE [LARGE SCALE GENOMIC DNA]</scope>
    <source>
        <strain evidence="1 2">AF060A6</strain>
    </source>
</reference>
<comment type="caution">
    <text evidence="1">The sequence shown here is derived from an EMBL/GenBank/DDBJ whole genome shotgun (WGS) entry which is preliminary data.</text>
</comment>
<protein>
    <submittedName>
        <fullName evidence="1">Uncharacterized protein</fullName>
    </submittedName>
</protein>
<organism evidence="1 2">
    <name type="scientific">Bacillus timonensis</name>
    <dbReference type="NCBI Taxonomy" id="1033734"/>
    <lineage>
        <taxon>Bacteria</taxon>
        <taxon>Bacillati</taxon>
        <taxon>Bacillota</taxon>
        <taxon>Bacilli</taxon>
        <taxon>Bacillales</taxon>
        <taxon>Bacillaceae</taxon>
        <taxon>Bacillus</taxon>
    </lineage>
</organism>
<gene>
    <name evidence="1" type="ORF">E1I69_17795</name>
</gene>
<evidence type="ECO:0000313" key="2">
    <source>
        <dbReference type="Proteomes" id="UP000306477"/>
    </source>
</evidence>
<accession>A0A4S3PN92</accession>
<name>A0A4S3PN92_9BACI</name>
<keyword evidence="2" id="KW-1185">Reference proteome</keyword>
<dbReference type="Proteomes" id="UP000306477">
    <property type="component" value="Unassembled WGS sequence"/>
</dbReference>